<name>A0A0N0NNY6_9EURO</name>
<reference evidence="3 4" key="1">
    <citation type="submission" date="2015-06" db="EMBL/GenBank/DDBJ databases">
        <title>Draft genome of the ant-associated black yeast Phialophora attae CBS 131958.</title>
        <authorList>
            <person name="Moreno L.F."/>
            <person name="Stielow B.J."/>
            <person name="de Hoog S."/>
            <person name="Vicente V.A."/>
            <person name="Weiss V.A."/>
            <person name="de Vries M."/>
            <person name="Cruz L.M."/>
            <person name="Souza E.M."/>
        </authorList>
    </citation>
    <scope>NUCLEOTIDE SEQUENCE [LARGE SCALE GENOMIC DNA]</scope>
    <source>
        <strain evidence="3 4">CBS 131958</strain>
    </source>
</reference>
<dbReference type="STRING" id="1664694.A0A0N0NNY6"/>
<dbReference type="PANTHER" id="PTHR35870">
    <property type="entry name" value="PROTEIN, PUTATIVE (AFU_ORTHOLOGUE AFUA_5G03330)-RELATED"/>
    <property type="match status" value="1"/>
</dbReference>
<keyword evidence="1" id="KW-0560">Oxidoreductase</keyword>
<dbReference type="GO" id="GO:0016491">
    <property type="term" value="F:oxidoreductase activity"/>
    <property type="evidence" value="ECO:0007669"/>
    <property type="project" value="UniProtKB-KW"/>
</dbReference>
<sequence length="464" mass="52296">MTAATASAIHLSPETPGSTHAELSRITDSSSSKASSLLQLNHDQNHIFFNPEGFHNHIAHQLLAMFALGASPEELQRAYDDNSGYQRPLGKVNEANVKAFVEEEDGDSSNGTGAQKHFHDFEEYFQRRIDEKGWQEVVKEALFAGTERSEDLLIRMFGGFYHPIIHLGYGIEFSQPAIVAEALAQACVHDNWMKQFLIPLDPKHYTPATDSHPTPLAKLINDIRSNTKLVNSPHESDGNKIRDGILVRAGDEMIAEAKKWWIPRNNNNRITEQALQRCLAEMINTCVWFAGAAQRPDREVKFDFFYMHCVNLSVFYRALMSSSWIDLEDRGRLLEMKARTDLALYVSRGSPGLKGDEIRNYVPRTSNGKLDSWEAIIARVTALPNDDGHASKLIRALKGGEEVCVPLEKELGEEEMPIRGDMWLKLANMAIDSVESGGPKWVRNVGWDSAWEEVPLRKDRESRL</sequence>
<gene>
    <name evidence="3" type="ORF">AB675_5706</name>
</gene>
<dbReference type="Proteomes" id="UP000038010">
    <property type="component" value="Unassembled WGS sequence"/>
</dbReference>
<dbReference type="Pfam" id="PF14027">
    <property type="entry name" value="Questin_oxidase"/>
    <property type="match status" value="1"/>
</dbReference>
<feature type="region of interest" description="Disordered" evidence="2">
    <location>
        <begin position="1"/>
        <end position="28"/>
    </location>
</feature>
<protein>
    <submittedName>
        <fullName evidence="3">Oxido AflY</fullName>
    </submittedName>
</protein>
<accession>A0A0N0NNY6</accession>
<dbReference type="InterPro" id="IPR025337">
    <property type="entry name" value="Questin_oxidase-like"/>
</dbReference>
<keyword evidence="4" id="KW-1185">Reference proteome</keyword>
<dbReference type="RefSeq" id="XP_018001892.1">
    <property type="nucleotide sequence ID" value="XM_018145942.1"/>
</dbReference>
<dbReference type="VEuPathDB" id="FungiDB:AB675_5706"/>
<dbReference type="AlphaFoldDB" id="A0A0N0NNY6"/>
<dbReference type="EMBL" id="LFJN01000008">
    <property type="protein sequence ID" value="KPI41929.1"/>
    <property type="molecule type" value="Genomic_DNA"/>
</dbReference>
<evidence type="ECO:0000256" key="2">
    <source>
        <dbReference type="SAM" id="MobiDB-lite"/>
    </source>
</evidence>
<proteinExistence type="predicted"/>
<organism evidence="3 4">
    <name type="scientific">Cyphellophora attinorum</name>
    <dbReference type="NCBI Taxonomy" id="1664694"/>
    <lineage>
        <taxon>Eukaryota</taxon>
        <taxon>Fungi</taxon>
        <taxon>Dikarya</taxon>
        <taxon>Ascomycota</taxon>
        <taxon>Pezizomycotina</taxon>
        <taxon>Eurotiomycetes</taxon>
        <taxon>Chaetothyriomycetidae</taxon>
        <taxon>Chaetothyriales</taxon>
        <taxon>Cyphellophoraceae</taxon>
        <taxon>Cyphellophora</taxon>
    </lineage>
</organism>
<dbReference type="PANTHER" id="PTHR35870:SF1">
    <property type="entry name" value="PROTEIN, PUTATIVE (AFU_ORTHOLOGUE AFUA_5G03330)-RELATED"/>
    <property type="match status" value="1"/>
</dbReference>
<dbReference type="OrthoDB" id="10004862at2759"/>
<comment type="caution">
    <text evidence="3">The sequence shown here is derived from an EMBL/GenBank/DDBJ whole genome shotgun (WGS) entry which is preliminary data.</text>
</comment>
<evidence type="ECO:0000256" key="1">
    <source>
        <dbReference type="ARBA" id="ARBA00023002"/>
    </source>
</evidence>
<dbReference type="GeneID" id="28737822"/>
<evidence type="ECO:0000313" key="3">
    <source>
        <dbReference type="EMBL" id="KPI41929.1"/>
    </source>
</evidence>
<evidence type="ECO:0000313" key="4">
    <source>
        <dbReference type="Proteomes" id="UP000038010"/>
    </source>
</evidence>